<sequence>MDPCRLQTESSKQTQVFVCNPYKTKLPSVPRVIICIFFTFFQKMLKERFHLYIGNISLSSQNGIHHNMTAALTTSPPQKKKRSSDFFSNPVSSDS</sequence>
<protein>
    <submittedName>
        <fullName evidence="2">Uncharacterized protein</fullName>
    </submittedName>
</protein>
<dbReference type="Ensembl" id="ENSBGRT00000014913.1">
    <property type="protein sequence ID" value="ENSBGRP00000012928.1"/>
    <property type="gene ID" value="ENSBGRG00000008149.1"/>
</dbReference>
<feature type="compositionally biased region" description="Polar residues" evidence="1">
    <location>
        <begin position="85"/>
        <end position="95"/>
    </location>
</feature>
<name>A0A8B9WVX4_BOSMU</name>
<reference evidence="2" key="2">
    <citation type="submission" date="2025-08" db="UniProtKB">
        <authorList>
            <consortium name="Ensembl"/>
        </authorList>
    </citation>
    <scope>IDENTIFICATION</scope>
</reference>
<keyword evidence="3" id="KW-1185">Reference proteome</keyword>
<reference evidence="2" key="3">
    <citation type="submission" date="2025-09" db="UniProtKB">
        <authorList>
            <consortium name="Ensembl"/>
        </authorList>
    </citation>
    <scope>IDENTIFICATION</scope>
</reference>
<evidence type="ECO:0000256" key="1">
    <source>
        <dbReference type="SAM" id="MobiDB-lite"/>
    </source>
</evidence>
<evidence type="ECO:0000313" key="2">
    <source>
        <dbReference type="Ensembl" id="ENSBGRP00000012928.1"/>
    </source>
</evidence>
<organism evidence="2 3">
    <name type="scientific">Bos mutus grunniens</name>
    <name type="common">Wild yak</name>
    <name type="synonym">Bos grunniens</name>
    <dbReference type="NCBI Taxonomy" id="30521"/>
    <lineage>
        <taxon>Eukaryota</taxon>
        <taxon>Metazoa</taxon>
        <taxon>Chordata</taxon>
        <taxon>Craniata</taxon>
        <taxon>Vertebrata</taxon>
        <taxon>Euteleostomi</taxon>
        <taxon>Mammalia</taxon>
        <taxon>Eutheria</taxon>
        <taxon>Laurasiatheria</taxon>
        <taxon>Artiodactyla</taxon>
        <taxon>Ruminantia</taxon>
        <taxon>Pecora</taxon>
        <taxon>Bovidae</taxon>
        <taxon>Bovinae</taxon>
        <taxon>Bos</taxon>
    </lineage>
</organism>
<evidence type="ECO:0000313" key="3">
    <source>
        <dbReference type="Proteomes" id="UP000694520"/>
    </source>
</evidence>
<proteinExistence type="predicted"/>
<reference evidence="2" key="1">
    <citation type="submission" date="2019-05" db="EMBL/GenBank/DDBJ databases">
        <authorList>
            <person name="Zhang S."/>
            <person name="Liu J."/>
        </authorList>
    </citation>
    <scope>NUCLEOTIDE SEQUENCE [LARGE SCALE GENOMIC DNA]</scope>
</reference>
<dbReference type="AlphaFoldDB" id="A0A8B9WVX4"/>
<dbReference type="Proteomes" id="UP000694520">
    <property type="component" value="Chromosome 11"/>
</dbReference>
<accession>A0A8B9WVX4</accession>
<feature type="region of interest" description="Disordered" evidence="1">
    <location>
        <begin position="69"/>
        <end position="95"/>
    </location>
</feature>
<dbReference type="GeneTree" id="ENSGT00910000147915"/>